<evidence type="ECO:0000256" key="10">
    <source>
        <dbReference type="SAM" id="SignalP"/>
    </source>
</evidence>
<proteinExistence type="inferred from homology"/>
<dbReference type="EC" id="3.2.1.39" evidence="3"/>
<dbReference type="PROSITE" id="PS52008">
    <property type="entry name" value="GH81"/>
    <property type="match status" value="1"/>
</dbReference>
<feature type="signal peptide" evidence="10">
    <location>
        <begin position="1"/>
        <end position="26"/>
    </location>
</feature>
<dbReference type="GO" id="GO:0000272">
    <property type="term" value="P:polysaccharide catabolic process"/>
    <property type="evidence" value="ECO:0007669"/>
    <property type="project" value="UniProtKB-KW"/>
</dbReference>
<keyword evidence="6" id="KW-0119">Carbohydrate metabolism</keyword>
<comment type="catalytic activity">
    <reaction evidence="1">
        <text>Hydrolysis of (1-&gt;3)-beta-D-glucosidic linkages in (1-&gt;3)-beta-D-glucans.</text>
        <dbReference type="EC" id="3.2.1.39"/>
    </reaction>
</comment>
<dbReference type="PANTHER" id="PTHR31983:SF0">
    <property type="entry name" value="GLUCAN ENDO-1,3-BETA-D-GLUCOSIDASE 2"/>
    <property type="match status" value="1"/>
</dbReference>
<gene>
    <name evidence="12" type="ORF">SAMN05444371_2554</name>
</gene>
<dbReference type="GO" id="GO:0042973">
    <property type="term" value="F:glucan endo-1,3-beta-D-glucosidase activity"/>
    <property type="evidence" value="ECO:0007669"/>
    <property type="project" value="UniProtKB-EC"/>
</dbReference>
<evidence type="ECO:0000313" key="12">
    <source>
        <dbReference type="EMBL" id="SHK45964.1"/>
    </source>
</evidence>
<dbReference type="GO" id="GO:0030246">
    <property type="term" value="F:carbohydrate binding"/>
    <property type="evidence" value="ECO:0007669"/>
    <property type="project" value="InterPro"/>
</dbReference>
<dbReference type="PROSITE" id="PS51175">
    <property type="entry name" value="CBM6"/>
    <property type="match status" value="1"/>
</dbReference>
<dbReference type="Pfam" id="PF22352">
    <property type="entry name" value="K319L-like_PKD"/>
    <property type="match status" value="1"/>
</dbReference>
<dbReference type="GO" id="GO:0071555">
    <property type="term" value="P:cell wall organization"/>
    <property type="evidence" value="ECO:0007669"/>
    <property type="project" value="UniProtKB-KW"/>
</dbReference>
<dbReference type="InterPro" id="IPR005200">
    <property type="entry name" value="Endo-beta-glucanase"/>
</dbReference>
<evidence type="ECO:0000256" key="4">
    <source>
        <dbReference type="ARBA" id="ARBA00022729"/>
    </source>
</evidence>
<protein>
    <recommendedName>
        <fullName evidence="3">glucan endo-1,3-beta-D-glucosidase</fullName>
        <ecNumber evidence="3">3.2.1.39</ecNumber>
    </recommendedName>
</protein>
<dbReference type="Pfam" id="PF17652">
    <property type="entry name" value="Glyco_hydro81C"/>
    <property type="match status" value="1"/>
</dbReference>
<accession>A0A1M6SMF5</accession>
<name>A0A1M6SMF5_9FLAO</name>
<keyword evidence="5" id="KW-0378">Hydrolase</keyword>
<dbReference type="PANTHER" id="PTHR31983">
    <property type="entry name" value="ENDO-1,3(4)-BETA-GLUCANASE 1"/>
    <property type="match status" value="1"/>
</dbReference>
<keyword evidence="9" id="KW-0624">Polysaccharide degradation</keyword>
<dbReference type="SMART" id="SM00606">
    <property type="entry name" value="CBD_IV"/>
    <property type="match status" value="1"/>
</dbReference>
<dbReference type="Pfam" id="PF03422">
    <property type="entry name" value="CBM_6"/>
    <property type="match status" value="1"/>
</dbReference>
<dbReference type="InterPro" id="IPR006584">
    <property type="entry name" value="Cellulose-bd_IV"/>
</dbReference>
<dbReference type="OrthoDB" id="9805017at2"/>
<dbReference type="Pfam" id="PF18962">
    <property type="entry name" value="Por_Secre_tail"/>
    <property type="match status" value="1"/>
</dbReference>
<keyword evidence="7" id="KW-0326">Glycosidase</keyword>
<evidence type="ECO:0000256" key="9">
    <source>
        <dbReference type="ARBA" id="ARBA00023326"/>
    </source>
</evidence>
<dbReference type="SUPFAM" id="SSF49785">
    <property type="entry name" value="Galactose-binding domain-like"/>
    <property type="match status" value="1"/>
</dbReference>
<dbReference type="Gene3D" id="2.60.40.10">
    <property type="entry name" value="Immunoglobulins"/>
    <property type="match status" value="3"/>
</dbReference>
<dbReference type="Gene3D" id="2.60.120.260">
    <property type="entry name" value="Galactose-binding domain-like"/>
    <property type="match status" value="1"/>
</dbReference>
<evidence type="ECO:0000259" key="11">
    <source>
        <dbReference type="PROSITE" id="PS51175"/>
    </source>
</evidence>
<evidence type="ECO:0000256" key="6">
    <source>
        <dbReference type="ARBA" id="ARBA00023277"/>
    </source>
</evidence>
<evidence type="ECO:0000313" key="13">
    <source>
        <dbReference type="Proteomes" id="UP000184498"/>
    </source>
</evidence>
<reference evidence="13" key="1">
    <citation type="submission" date="2016-11" db="EMBL/GenBank/DDBJ databases">
        <authorList>
            <person name="Varghese N."/>
            <person name="Submissions S."/>
        </authorList>
    </citation>
    <scope>NUCLEOTIDE SEQUENCE [LARGE SCALE GENOMIC DNA]</scope>
    <source>
        <strain evidence="13">DSM 18016</strain>
    </source>
</reference>
<dbReference type="STRING" id="216903.SAMN05444371_2554"/>
<keyword evidence="4 10" id="KW-0732">Signal</keyword>
<evidence type="ECO:0000256" key="7">
    <source>
        <dbReference type="ARBA" id="ARBA00023295"/>
    </source>
</evidence>
<sequence length="1384" mass="151684">MINNSKRKIKYFCTLFSMVFAIQTSAQFTPVGSGSYTYVFPGNDSAGRNSFPAGSPLVSGNASGKAVPTNDWWSNKLIQNHVNNLYNYPLALRTVNQGLVISYIVPVSTANGSSEPMDPFLPITVGVSGLDAAKATVSDYSDWIVTMNWTNGSNKFEATAGIAMPFIYFTKNTNDVAEIKVTEGTVTVSNEMLIIKDAHQGSDFAVYAPVGSTWIKNDKTYTSTLNGKNYWSIGYIAPSATNVETTANEYKKYAYVFPTNTESSWNYDENSSKLTTTFTVTPDIKEGAGTNVLLGLLPHQWSHLATSSPQPNGYKYSSIRGEIKTLDSNIFVVENTFKGVLPTLPYLDNYSSGFDPALLKNKIAQIENDALSDWTDSYNEGQVMNRLIQTARIAHEMGDAEATNKIVKTIKERLEDWLKAESGEVAFLFYYNDTWSTLLGYPAGHGQDSNINDHHFHWGYFIHAAAFMEQFEPGWANKFGDMINLLIRDAASTDRNDAMFPYLRNFSPYAGHSWANGFATFPFGNDQESTSESMQFASSLIHWGTITNNTAIKNLGIYIYTTEQTAIEEYWFDINKRTFKPGYGFSLASRIWGNGYDNQTFWTSDIAAAYGIEMYPIHGGSLYLGHHPEYVESLWNEITSKTGILSNQANDNLWHDVYWQYLSFIDPSAAINLYNSYPQRNLKFGISDAQTYHWLHSMNVLGRVNTNITANYPIAASFTTNGITTYVAHNYGNNPITVKFSDGYNLAVPAHKLATSRDVNASGVLSANFYEAFPKGSVDLTAIVTGNQVTKVQFFDGNASIGEDTVAPYEISAGNLALGIHNMYAKVFIADQFNVTNIISIQVGEQLPYSGTPFKIPGTIEAGNYDKFEGGKGQNISYYDSSQNNQGDYRKDEDVDALTDVQEGSTVQWITAGEWLEYSIDVQNNGLYDAVLRYASGNTAGGGPLHFEIDGITISTDVSMPYTGNWTTWADKVVAGIPLTKGKHTLRLAITNGEFNLGRITFSYKDPLNYVPPIANAGENISVLLPATTAVLDGSLSNHPDNIPLTFVWKQILGPSTAVIDNYGSISPNISNLKEGIYKFKLTVNDGTYTATDEVLVIVSYTGNIDPYVSITNPAEGAAYTKGQVVIITASANDLDGSISSVEFFEGSNKIGEAITSPYILHWTPQNAGSFTLTAVATDNLNSKTTSEPITISVSDVLSCSETSNAADQGSFSTGYKFKFETVGTNVTITCELLDSDKQGVVAFLWKQSPFSESSMTNVSGLTFSKTLTGQSVGSTINCAVKFAYAGGMSVTKYFSYVVGTNCPPLAIDDSTINNSLVVYPNPASDIIKISSKLPINKIQVYSLSGKIILETQKEISVKNLPTGMYLLKIYSGNQIVTKKLLVK</sequence>
<evidence type="ECO:0000256" key="1">
    <source>
        <dbReference type="ARBA" id="ARBA00000382"/>
    </source>
</evidence>
<keyword evidence="8" id="KW-0961">Cell wall biogenesis/degradation</keyword>
<evidence type="ECO:0000256" key="3">
    <source>
        <dbReference type="ARBA" id="ARBA00012780"/>
    </source>
</evidence>
<dbReference type="InterPro" id="IPR005084">
    <property type="entry name" value="CBM6"/>
</dbReference>
<dbReference type="InterPro" id="IPR026444">
    <property type="entry name" value="Secre_tail"/>
</dbReference>
<keyword evidence="13" id="KW-1185">Reference proteome</keyword>
<dbReference type="CDD" id="cd04080">
    <property type="entry name" value="CBM6_cellulase-like"/>
    <property type="match status" value="1"/>
</dbReference>
<comment type="similarity">
    <text evidence="2">Belongs to the glycosyl hydrolase 81 family.</text>
</comment>
<dbReference type="InterPro" id="IPR035986">
    <property type="entry name" value="PKD_dom_sf"/>
</dbReference>
<dbReference type="InterPro" id="IPR008979">
    <property type="entry name" value="Galactose-bd-like_sf"/>
</dbReference>
<dbReference type="Gene3D" id="2.70.98.30">
    <property type="entry name" value="Golgi alpha-mannosidase II, domain 4"/>
    <property type="match status" value="1"/>
</dbReference>
<feature type="chain" id="PRO_5013314249" description="glucan endo-1,3-beta-D-glucosidase" evidence="10">
    <location>
        <begin position="27"/>
        <end position="1384"/>
    </location>
</feature>
<dbReference type="GO" id="GO:0052861">
    <property type="term" value="F:endo-1,3(4)-beta-glucanase activity"/>
    <property type="evidence" value="ECO:0007669"/>
    <property type="project" value="InterPro"/>
</dbReference>
<dbReference type="EMBL" id="FRAM01000002">
    <property type="protein sequence ID" value="SHK45964.1"/>
    <property type="molecule type" value="Genomic_DNA"/>
</dbReference>
<feature type="domain" description="CBM6" evidence="11">
    <location>
        <begin position="858"/>
        <end position="1003"/>
    </location>
</feature>
<evidence type="ECO:0000256" key="2">
    <source>
        <dbReference type="ARBA" id="ARBA00010730"/>
    </source>
</evidence>
<dbReference type="SUPFAM" id="SSF49299">
    <property type="entry name" value="PKD domain"/>
    <property type="match status" value="1"/>
</dbReference>
<evidence type="ECO:0000256" key="5">
    <source>
        <dbReference type="ARBA" id="ARBA00022801"/>
    </source>
</evidence>
<dbReference type="InterPro" id="IPR013783">
    <property type="entry name" value="Ig-like_fold"/>
</dbReference>
<evidence type="ECO:0000256" key="8">
    <source>
        <dbReference type="ARBA" id="ARBA00023316"/>
    </source>
</evidence>
<dbReference type="Proteomes" id="UP000184498">
    <property type="component" value="Unassembled WGS sequence"/>
</dbReference>
<dbReference type="Pfam" id="PF17957">
    <property type="entry name" value="Big_7"/>
    <property type="match status" value="2"/>
</dbReference>
<dbReference type="InterPro" id="IPR040720">
    <property type="entry name" value="GH81_C"/>
</dbReference>
<organism evidence="12 13">
    <name type="scientific">Epilithonimonas mollis</name>
    <dbReference type="NCBI Taxonomy" id="216903"/>
    <lineage>
        <taxon>Bacteria</taxon>
        <taxon>Pseudomonadati</taxon>
        <taxon>Bacteroidota</taxon>
        <taxon>Flavobacteriia</taxon>
        <taxon>Flavobacteriales</taxon>
        <taxon>Weeksellaceae</taxon>
        <taxon>Chryseobacterium group</taxon>
        <taxon>Epilithonimonas</taxon>
    </lineage>
</organism>
<dbReference type="RefSeq" id="WP_084081322.1">
    <property type="nucleotide sequence ID" value="NZ_FRAM01000002.1"/>
</dbReference>
<dbReference type="NCBIfam" id="TIGR04183">
    <property type="entry name" value="Por_Secre_tail"/>
    <property type="match status" value="1"/>
</dbReference>